<dbReference type="OrthoDB" id="8254666at2"/>
<gene>
    <name evidence="3" type="ORF">SAMN05444169_7897</name>
</gene>
<keyword evidence="2" id="KW-0472">Membrane</keyword>
<organism evidence="3 4">
    <name type="scientific">Bradyrhizobium erythrophlei</name>
    <dbReference type="NCBI Taxonomy" id="1437360"/>
    <lineage>
        <taxon>Bacteria</taxon>
        <taxon>Pseudomonadati</taxon>
        <taxon>Pseudomonadota</taxon>
        <taxon>Alphaproteobacteria</taxon>
        <taxon>Hyphomicrobiales</taxon>
        <taxon>Nitrobacteraceae</taxon>
        <taxon>Bradyrhizobium</taxon>
    </lineage>
</organism>
<dbReference type="Proteomes" id="UP000190675">
    <property type="component" value="Chromosome I"/>
</dbReference>
<evidence type="ECO:0000313" key="4">
    <source>
        <dbReference type="Proteomes" id="UP000190675"/>
    </source>
</evidence>
<protein>
    <submittedName>
        <fullName evidence="3">Uncharacterized protein</fullName>
    </submittedName>
</protein>
<evidence type="ECO:0000313" key="3">
    <source>
        <dbReference type="EMBL" id="SHH52452.1"/>
    </source>
</evidence>
<feature type="transmembrane region" description="Helical" evidence="2">
    <location>
        <begin position="44"/>
        <end position="62"/>
    </location>
</feature>
<proteinExistence type="predicted"/>
<dbReference type="RefSeq" id="WP_079571132.1">
    <property type="nucleotide sequence ID" value="NZ_LT670818.1"/>
</dbReference>
<dbReference type="AlphaFoldDB" id="A0A1M5TNW5"/>
<dbReference type="EMBL" id="LT670818">
    <property type="protein sequence ID" value="SHH52452.1"/>
    <property type="molecule type" value="Genomic_DNA"/>
</dbReference>
<evidence type="ECO:0000256" key="1">
    <source>
        <dbReference type="SAM" id="MobiDB-lite"/>
    </source>
</evidence>
<keyword evidence="2" id="KW-0812">Transmembrane</keyword>
<reference evidence="3 4" key="1">
    <citation type="submission" date="2016-11" db="EMBL/GenBank/DDBJ databases">
        <authorList>
            <person name="Jaros S."/>
            <person name="Januszkiewicz K."/>
            <person name="Wedrychowicz H."/>
        </authorList>
    </citation>
    <scope>NUCLEOTIDE SEQUENCE [LARGE SCALE GENOMIC DNA]</scope>
    <source>
        <strain evidence="3 4">GAS242</strain>
    </source>
</reference>
<accession>A0A1M5TNW5</accession>
<name>A0A1M5TNW5_9BRAD</name>
<feature type="region of interest" description="Disordered" evidence="1">
    <location>
        <begin position="1"/>
        <end position="21"/>
    </location>
</feature>
<keyword evidence="2" id="KW-1133">Transmembrane helix</keyword>
<sequence>MSTHDHPIAMPVRSAGAGLSSTTRARAVALETVQTLSETVRDALFAYAMTGSAVASLAIIATPHLEMLLRCMFHGRG</sequence>
<evidence type="ECO:0000256" key="2">
    <source>
        <dbReference type="SAM" id="Phobius"/>
    </source>
</evidence>